<gene>
    <name evidence="2" type="ORF">CTEN0397_LOCUS12891</name>
</gene>
<dbReference type="EMBL" id="HBFW01020053">
    <property type="protein sequence ID" value="CAD8941825.1"/>
    <property type="molecule type" value="Transcribed_RNA"/>
</dbReference>
<feature type="compositionally biased region" description="Basic and acidic residues" evidence="1">
    <location>
        <begin position="220"/>
        <end position="229"/>
    </location>
</feature>
<accession>A0A7S1GPN5</accession>
<feature type="compositionally biased region" description="Basic residues" evidence="1">
    <location>
        <begin position="134"/>
        <end position="143"/>
    </location>
</feature>
<evidence type="ECO:0000256" key="1">
    <source>
        <dbReference type="SAM" id="MobiDB-lite"/>
    </source>
</evidence>
<sequence length="239" mass="27054">MIASKVEEARSAKEKVEEEGKSEPRENEDVDEEEEGGSVLSPLLSTQEDEGGGMDRNVLVEEENGESDEDLVHSDEDDAGRYAITQSMYHAVEVPDLDLGATGVDESVFKSIKEARSKAEINEKKGGPMQRLREKMRHRRPKKIGLDNSKSSEIPTRMIGRRFCKKDVKTEEVVAKPTQEVKFTQDYRDQGEMFDDNDDSESSAELEEEGRRWSLTIAEKEVIDHHHDDDSSDEMYVDG</sequence>
<feature type="region of interest" description="Disordered" evidence="1">
    <location>
        <begin position="121"/>
        <end position="158"/>
    </location>
</feature>
<feature type="compositionally biased region" description="Basic and acidic residues" evidence="1">
    <location>
        <begin position="1"/>
        <end position="27"/>
    </location>
</feature>
<feature type="compositionally biased region" description="Acidic residues" evidence="1">
    <location>
        <begin position="230"/>
        <end position="239"/>
    </location>
</feature>
<feature type="region of interest" description="Disordered" evidence="1">
    <location>
        <begin position="1"/>
        <end position="79"/>
    </location>
</feature>
<dbReference type="AlphaFoldDB" id="A0A7S1GPN5"/>
<organism evidence="2">
    <name type="scientific">Cyclophora tenuis</name>
    <name type="common">Marine diatom</name>
    <dbReference type="NCBI Taxonomy" id="216820"/>
    <lineage>
        <taxon>Eukaryota</taxon>
        <taxon>Sar</taxon>
        <taxon>Stramenopiles</taxon>
        <taxon>Ochrophyta</taxon>
        <taxon>Bacillariophyta</taxon>
        <taxon>Fragilariophyceae</taxon>
        <taxon>Fragilariophycidae</taxon>
        <taxon>Cyclophorales</taxon>
        <taxon>Cyclophoraceae</taxon>
        <taxon>Cyclophora</taxon>
    </lineage>
</organism>
<protein>
    <submittedName>
        <fullName evidence="2">Uncharacterized protein</fullName>
    </submittedName>
</protein>
<name>A0A7S1GPN5_CYCTE</name>
<feature type="region of interest" description="Disordered" evidence="1">
    <location>
        <begin position="182"/>
        <end position="212"/>
    </location>
</feature>
<feature type="region of interest" description="Disordered" evidence="1">
    <location>
        <begin position="220"/>
        <end position="239"/>
    </location>
</feature>
<proteinExistence type="predicted"/>
<feature type="compositionally biased region" description="Acidic residues" evidence="1">
    <location>
        <begin position="192"/>
        <end position="208"/>
    </location>
</feature>
<evidence type="ECO:0000313" key="2">
    <source>
        <dbReference type="EMBL" id="CAD8941825.1"/>
    </source>
</evidence>
<feature type="compositionally biased region" description="Acidic residues" evidence="1">
    <location>
        <begin position="60"/>
        <end position="69"/>
    </location>
</feature>
<reference evidence="2" key="1">
    <citation type="submission" date="2021-01" db="EMBL/GenBank/DDBJ databases">
        <authorList>
            <person name="Corre E."/>
            <person name="Pelletier E."/>
            <person name="Niang G."/>
            <person name="Scheremetjew M."/>
            <person name="Finn R."/>
            <person name="Kale V."/>
            <person name="Holt S."/>
            <person name="Cochrane G."/>
            <person name="Meng A."/>
            <person name="Brown T."/>
            <person name="Cohen L."/>
        </authorList>
    </citation>
    <scope>NUCLEOTIDE SEQUENCE</scope>
    <source>
        <strain evidence="2">ECT3854</strain>
    </source>
</reference>